<protein>
    <submittedName>
        <fullName evidence="2">Uncharacterized protein</fullName>
    </submittedName>
</protein>
<dbReference type="OrthoDB" id="10057963at2759"/>
<reference evidence="2" key="1">
    <citation type="submission" date="2021-02" db="EMBL/GenBank/DDBJ databases">
        <authorList>
            <person name="Nowell W R."/>
        </authorList>
    </citation>
    <scope>NUCLEOTIDE SEQUENCE</scope>
</reference>
<organism evidence="2 4">
    <name type="scientific">Adineta steineri</name>
    <dbReference type="NCBI Taxonomy" id="433720"/>
    <lineage>
        <taxon>Eukaryota</taxon>
        <taxon>Metazoa</taxon>
        <taxon>Spiralia</taxon>
        <taxon>Gnathifera</taxon>
        <taxon>Rotifera</taxon>
        <taxon>Eurotatoria</taxon>
        <taxon>Bdelloidea</taxon>
        <taxon>Adinetida</taxon>
        <taxon>Adinetidae</taxon>
        <taxon>Adineta</taxon>
    </lineage>
</organism>
<name>A0A815ITL4_9BILA</name>
<sequence length="84" mass="9805">MSGLFNLSLNKILLLLIICSIFEMNESRFVWDFGSYCLNYCAKTKFKLTPVSICSCQWISSNYRRSPFHTILNNNNNNVPFKIK</sequence>
<gene>
    <name evidence="3" type="ORF">OKA104_LOCUS14165</name>
    <name evidence="2" type="ORF">VCS650_LOCUS34804</name>
</gene>
<comment type="caution">
    <text evidence="2">The sequence shown here is derived from an EMBL/GenBank/DDBJ whole genome shotgun (WGS) entry which is preliminary data.</text>
</comment>
<evidence type="ECO:0000256" key="1">
    <source>
        <dbReference type="SAM" id="SignalP"/>
    </source>
</evidence>
<keyword evidence="1" id="KW-0732">Signal</keyword>
<accession>A0A815ITL4</accession>
<dbReference type="AlphaFoldDB" id="A0A815ITL4"/>
<evidence type="ECO:0000313" key="4">
    <source>
        <dbReference type="Proteomes" id="UP000663891"/>
    </source>
</evidence>
<proteinExistence type="predicted"/>
<dbReference type="Proteomes" id="UP000663891">
    <property type="component" value="Unassembled WGS sequence"/>
</dbReference>
<evidence type="ECO:0000313" key="3">
    <source>
        <dbReference type="EMBL" id="CAF3725924.1"/>
    </source>
</evidence>
<evidence type="ECO:0000313" key="2">
    <source>
        <dbReference type="EMBL" id="CAF1369978.1"/>
    </source>
</evidence>
<feature type="chain" id="PRO_5035687419" evidence="1">
    <location>
        <begin position="28"/>
        <end position="84"/>
    </location>
</feature>
<dbReference type="EMBL" id="CAJNON010000752">
    <property type="protein sequence ID" value="CAF1369978.1"/>
    <property type="molecule type" value="Genomic_DNA"/>
</dbReference>
<dbReference type="Proteomes" id="UP000663881">
    <property type="component" value="Unassembled WGS sequence"/>
</dbReference>
<dbReference type="EMBL" id="CAJOAY010000737">
    <property type="protein sequence ID" value="CAF3725924.1"/>
    <property type="molecule type" value="Genomic_DNA"/>
</dbReference>
<feature type="signal peptide" evidence="1">
    <location>
        <begin position="1"/>
        <end position="27"/>
    </location>
</feature>